<keyword evidence="3" id="KW-1185">Reference proteome</keyword>
<gene>
    <name evidence="2" type="ORF">RCC_08831</name>
</gene>
<evidence type="ECO:0000313" key="3">
    <source>
        <dbReference type="Proteomes" id="UP000225277"/>
    </source>
</evidence>
<sequence>MYYTNEELDGFDNKRTEIEKCAARLRLAAGGVGYNIIHQTGISIFGVQVNLMHRQGTPSGPPLVTTPAIASSAIPASQAVQSDSTSPPEPSYPTLRMLHRCVLEKARTERIDGFMARSVAFSKSFKDDADNAFDRETYKRGGQAMRVHFEECGAQASYSADVMVCDASTCYSDCAILPGVQLLPPLATGGQPFVHSIRDCFKPSNGELEFQPLETDNYAFFDKVPELEHGVPVCFDIDASGSKVQVLTTVCRWDKCETCKLFLCDDDIARLEENKENDGITEEKGNALARPRSKREDQEYQHDIDQGETWGYANETGWDNGSGWNNGSGWADGSAWGNRSAWDYGSVIEPPFDYTALVKRFARSTSTDGLEGLIEHVSSMDPDLAEATLRSLNMQPSEEDDRLEDGGLEDCLSCDVKKGKEK</sequence>
<protein>
    <submittedName>
        <fullName evidence="2">Uncharacterized protein</fullName>
    </submittedName>
</protein>
<dbReference type="AlphaFoldDB" id="A0A2D3VG64"/>
<dbReference type="GeneID" id="35603911"/>
<name>A0A2D3VG64_9PEZI</name>
<dbReference type="Proteomes" id="UP000225277">
    <property type="component" value="Unassembled WGS sequence"/>
</dbReference>
<accession>A0A2D3VG64</accession>
<dbReference type="EMBL" id="FJUY01000015">
    <property type="protein sequence ID" value="CZT23121.1"/>
    <property type="molecule type" value="Genomic_DNA"/>
</dbReference>
<reference evidence="2 3" key="1">
    <citation type="submission" date="2016-03" db="EMBL/GenBank/DDBJ databases">
        <authorList>
            <person name="Ploux O."/>
        </authorList>
    </citation>
    <scope>NUCLEOTIDE SEQUENCE [LARGE SCALE GENOMIC DNA]</scope>
    <source>
        <strain evidence="2 3">URUG2</strain>
    </source>
</reference>
<evidence type="ECO:0000313" key="2">
    <source>
        <dbReference type="EMBL" id="CZT23121.1"/>
    </source>
</evidence>
<feature type="region of interest" description="Disordered" evidence="1">
    <location>
        <begin position="280"/>
        <end position="299"/>
    </location>
</feature>
<evidence type="ECO:0000256" key="1">
    <source>
        <dbReference type="SAM" id="MobiDB-lite"/>
    </source>
</evidence>
<proteinExistence type="predicted"/>
<dbReference type="RefSeq" id="XP_023629845.1">
    <property type="nucleotide sequence ID" value="XM_023774077.1"/>
</dbReference>
<organism evidence="2 3">
    <name type="scientific">Ramularia collo-cygni</name>
    <dbReference type="NCBI Taxonomy" id="112498"/>
    <lineage>
        <taxon>Eukaryota</taxon>
        <taxon>Fungi</taxon>
        <taxon>Dikarya</taxon>
        <taxon>Ascomycota</taxon>
        <taxon>Pezizomycotina</taxon>
        <taxon>Dothideomycetes</taxon>
        <taxon>Dothideomycetidae</taxon>
        <taxon>Mycosphaerellales</taxon>
        <taxon>Mycosphaerellaceae</taxon>
        <taxon>Ramularia</taxon>
    </lineage>
</organism>